<dbReference type="GO" id="GO:0008654">
    <property type="term" value="P:phospholipid biosynthetic process"/>
    <property type="evidence" value="ECO:0007669"/>
    <property type="project" value="UniProtKB-KW"/>
</dbReference>
<feature type="binding site" evidence="14">
    <location>
        <position position="263"/>
    </location>
    <ligand>
        <name>sn-glycerol 3-phosphate</name>
        <dbReference type="ChEBI" id="CHEBI:57597"/>
    </ligand>
</feature>
<feature type="binding site" evidence="16">
    <location>
        <position position="112"/>
    </location>
    <ligand>
        <name>substrate</name>
    </ligand>
</feature>
<dbReference type="NCBIfam" id="NF000940">
    <property type="entry name" value="PRK00094.1-2"/>
    <property type="match status" value="1"/>
</dbReference>
<dbReference type="EMBL" id="FOGF01000041">
    <property type="protein sequence ID" value="SER36715.1"/>
    <property type="molecule type" value="Genomic_DNA"/>
</dbReference>
<dbReference type="NCBIfam" id="NF000941">
    <property type="entry name" value="PRK00094.1-3"/>
    <property type="match status" value="1"/>
</dbReference>
<dbReference type="SUPFAM" id="SSF48179">
    <property type="entry name" value="6-phosphogluconate dehydrogenase C-terminal domain-like"/>
    <property type="match status" value="1"/>
</dbReference>
<comment type="catalytic activity">
    <reaction evidence="10">
        <text>sn-glycerol 3-phosphate + NADP(+) = dihydroxyacetone phosphate + NADPH + H(+)</text>
        <dbReference type="Rhea" id="RHEA:11096"/>
        <dbReference type="ChEBI" id="CHEBI:15378"/>
        <dbReference type="ChEBI" id="CHEBI:57597"/>
        <dbReference type="ChEBI" id="CHEBI:57642"/>
        <dbReference type="ChEBI" id="CHEBI:57783"/>
        <dbReference type="ChEBI" id="CHEBI:58349"/>
        <dbReference type="EC" id="1.1.1.94"/>
    </reaction>
    <physiologicalReaction direction="right-to-left" evidence="10">
        <dbReference type="Rhea" id="RHEA:11098"/>
    </physiologicalReaction>
</comment>
<dbReference type="InterPro" id="IPR036291">
    <property type="entry name" value="NAD(P)-bd_dom_sf"/>
</dbReference>
<dbReference type="UniPathway" id="UPA00940"/>
<dbReference type="EC" id="1.1.1.94" evidence="11 14"/>
<feature type="domain" description="Glycerol-3-phosphate dehydrogenase NAD-dependent N-terminal" evidence="19">
    <location>
        <begin position="4"/>
        <end position="166"/>
    </location>
</feature>
<evidence type="ECO:0000256" key="2">
    <source>
        <dbReference type="ARBA" id="ARBA00022516"/>
    </source>
</evidence>
<dbReference type="NCBIfam" id="NF000942">
    <property type="entry name" value="PRK00094.1-4"/>
    <property type="match status" value="1"/>
</dbReference>
<dbReference type="InterPro" id="IPR013328">
    <property type="entry name" value="6PGD_dom2"/>
</dbReference>
<feature type="binding site" evidence="16">
    <location>
        <begin position="262"/>
        <end position="263"/>
    </location>
    <ligand>
        <name>substrate</name>
    </ligand>
</feature>
<dbReference type="PRINTS" id="PR00077">
    <property type="entry name" value="GPDHDRGNASE"/>
</dbReference>
<evidence type="ECO:0000256" key="4">
    <source>
        <dbReference type="ARBA" id="ARBA00022857"/>
    </source>
</evidence>
<comment type="function">
    <text evidence="14">Catalyzes the reduction of the glycolytic intermediate dihydroxyacetone phosphate (DHAP) to sn-glycerol 3-phosphate (G3P), the key precursor for phospholipid synthesis.</text>
</comment>
<dbReference type="Gene3D" id="3.40.50.720">
    <property type="entry name" value="NAD(P)-binding Rossmann-like Domain"/>
    <property type="match status" value="1"/>
</dbReference>
<dbReference type="SUPFAM" id="SSF51735">
    <property type="entry name" value="NAD(P)-binding Rossmann-fold domains"/>
    <property type="match status" value="1"/>
</dbReference>
<keyword evidence="2 14" id="KW-0444">Lipid biosynthesis</keyword>
<dbReference type="Gene3D" id="1.10.1040.10">
    <property type="entry name" value="N-(1-d-carboxylethyl)-l-norvaline Dehydrogenase, domain 2"/>
    <property type="match status" value="1"/>
</dbReference>
<feature type="domain" description="Glycerol-3-phosphate dehydrogenase NAD-dependent C-terminal" evidence="20">
    <location>
        <begin position="187"/>
        <end position="325"/>
    </location>
</feature>
<keyword evidence="6 14" id="KW-0520">NAD</keyword>
<dbReference type="STRING" id="137733.SAMN05421767_14113"/>
<dbReference type="Proteomes" id="UP000198556">
    <property type="component" value="Unassembled WGS sequence"/>
</dbReference>
<proteinExistence type="inferred from homology"/>
<dbReference type="GO" id="GO:0141152">
    <property type="term" value="F:glycerol-3-phosphate dehydrogenase (NAD+) activity"/>
    <property type="evidence" value="ECO:0007669"/>
    <property type="project" value="RHEA"/>
</dbReference>
<dbReference type="GO" id="GO:0141153">
    <property type="term" value="F:glycerol-3-phosphate dehydrogenase (NADP+) activity"/>
    <property type="evidence" value="ECO:0007669"/>
    <property type="project" value="RHEA"/>
</dbReference>
<keyword evidence="5 14" id="KW-0560">Oxidoreductase</keyword>
<dbReference type="PIRSF" id="PIRSF000114">
    <property type="entry name" value="Glycerol-3-P_dh"/>
    <property type="match status" value="1"/>
</dbReference>
<feature type="binding site" evidence="17">
    <location>
        <position position="262"/>
    </location>
    <ligand>
        <name>NAD(+)</name>
        <dbReference type="ChEBI" id="CHEBI:57540"/>
    </ligand>
</feature>
<accession>A0A1H9NM42</accession>
<feature type="binding site" evidence="14">
    <location>
        <position position="288"/>
    </location>
    <ligand>
        <name>NADPH</name>
        <dbReference type="ChEBI" id="CHEBI:57783"/>
    </ligand>
</feature>
<dbReference type="GO" id="GO:0046168">
    <property type="term" value="P:glycerol-3-phosphate catabolic process"/>
    <property type="evidence" value="ECO:0007669"/>
    <property type="project" value="InterPro"/>
</dbReference>
<feature type="binding site" evidence="14">
    <location>
        <position position="12"/>
    </location>
    <ligand>
        <name>NADPH</name>
        <dbReference type="ChEBI" id="CHEBI:57783"/>
    </ligand>
</feature>
<dbReference type="GO" id="GO:0006650">
    <property type="term" value="P:glycerophospholipid metabolic process"/>
    <property type="evidence" value="ECO:0007669"/>
    <property type="project" value="UniProtKB-UniRule"/>
</dbReference>
<evidence type="ECO:0000256" key="5">
    <source>
        <dbReference type="ARBA" id="ARBA00023002"/>
    </source>
</evidence>
<evidence type="ECO:0000256" key="14">
    <source>
        <dbReference type="HAMAP-Rule" id="MF_00394"/>
    </source>
</evidence>
<keyword evidence="4 14" id="KW-0521">NADP</keyword>
<feature type="binding site" evidence="14">
    <location>
        <position position="50"/>
    </location>
    <ligand>
        <name>NADPH</name>
        <dbReference type="ChEBI" id="CHEBI:57783"/>
    </ligand>
</feature>
<dbReference type="PANTHER" id="PTHR11728:SF1">
    <property type="entry name" value="GLYCEROL-3-PHOSPHATE DEHYDROGENASE [NAD(+)] 2, CHLOROPLASTIC"/>
    <property type="match status" value="1"/>
</dbReference>
<gene>
    <name evidence="14" type="primary">gpsA</name>
    <name evidence="21" type="ORF">SAMN05421767_14113</name>
</gene>
<dbReference type="InterPro" id="IPR006168">
    <property type="entry name" value="G3P_DH_NAD-dep"/>
</dbReference>
<keyword evidence="3 14" id="KW-0547">Nucleotide-binding</keyword>
<evidence type="ECO:0000256" key="7">
    <source>
        <dbReference type="ARBA" id="ARBA00023098"/>
    </source>
</evidence>
<feature type="binding site" evidence="14">
    <location>
        <position position="13"/>
    </location>
    <ligand>
        <name>NADPH</name>
        <dbReference type="ChEBI" id="CHEBI:57783"/>
    </ligand>
</feature>
<feature type="binding site" evidence="14">
    <location>
        <position position="262"/>
    </location>
    <ligand>
        <name>sn-glycerol 3-phosphate</name>
        <dbReference type="ChEBI" id="CHEBI:57597"/>
    </ligand>
</feature>
<feature type="binding site" evidence="14">
    <location>
        <position position="251"/>
    </location>
    <ligand>
        <name>sn-glycerol 3-phosphate</name>
        <dbReference type="ChEBI" id="CHEBI:57597"/>
    </ligand>
</feature>
<feature type="binding site" evidence="14">
    <location>
        <position position="145"/>
    </location>
    <ligand>
        <name>sn-glycerol 3-phosphate</name>
        <dbReference type="ChEBI" id="CHEBI:57597"/>
    </ligand>
</feature>
<keyword evidence="7 14" id="KW-0443">Lipid metabolism</keyword>
<dbReference type="Pfam" id="PF01210">
    <property type="entry name" value="NAD_Gly3P_dh_N"/>
    <property type="match status" value="1"/>
</dbReference>
<feature type="binding site" evidence="17">
    <location>
        <position position="147"/>
    </location>
    <ligand>
        <name>NAD(+)</name>
        <dbReference type="ChEBI" id="CHEBI:57540"/>
    </ligand>
</feature>
<feature type="binding site" evidence="14">
    <location>
        <position position="261"/>
    </location>
    <ligand>
        <name>sn-glycerol 3-phosphate</name>
        <dbReference type="ChEBI" id="CHEBI:57597"/>
    </ligand>
</feature>
<dbReference type="InterPro" id="IPR006109">
    <property type="entry name" value="G3P_DH_NAD-dep_C"/>
</dbReference>
<comment type="catalytic activity">
    <reaction evidence="14">
        <text>sn-glycerol 3-phosphate + NAD(+) = dihydroxyacetone phosphate + NADH + H(+)</text>
        <dbReference type="Rhea" id="RHEA:11092"/>
        <dbReference type="ChEBI" id="CHEBI:15378"/>
        <dbReference type="ChEBI" id="CHEBI:57540"/>
        <dbReference type="ChEBI" id="CHEBI:57597"/>
        <dbReference type="ChEBI" id="CHEBI:57642"/>
        <dbReference type="ChEBI" id="CHEBI:57945"/>
        <dbReference type="EC" id="1.1.1.94"/>
    </reaction>
</comment>
<keyword evidence="9 14" id="KW-1208">Phospholipid metabolism</keyword>
<feature type="binding site" evidence="14">
    <location>
        <position position="143"/>
    </location>
    <ligand>
        <name>sn-glycerol 3-phosphate</name>
        <dbReference type="ChEBI" id="CHEBI:57597"/>
    </ligand>
</feature>
<dbReference type="GO" id="GO:0005829">
    <property type="term" value="C:cytosol"/>
    <property type="evidence" value="ECO:0007669"/>
    <property type="project" value="TreeGrafter"/>
</dbReference>
<dbReference type="InterPro" id="IPR011128">
    <property type="entry name" value="G3P_DH_NAD-dep_N"/>
</dbReference>
<dbReference type="HAMAP" id="MF_00394">
    <property type="entry name" value="NAD_Glyc3P_dehydrog"/>
    <property type="match status" value="1"/>
</dbReference>
<evidence type="ECO:0000256" key="10">
    <source>
        <dbReference type="ARBA" id="ARBA00052716"/>
    </source>
</evidence>
<name>A0A1H9NM42_9LACT</name>
<feature type="binding site" evidence="14">
    <location>
        <position position="262"/>
    </location>
    <ligand>
        <name>NADPH</name>
        <dbReference type="ChEBI" id="CHEBI:57783"/>
    </ligand>
</feature>
<sequence>MKQKIAVLGSGSWGTALASVLDSNHHEARLWGNVPEQIEEINTKHTNKHYLPEFVLADSIKAYSDLEEVLCDVDAIVFVLPTKAIRVVAHQVSEVLDRTNPSKKPMIIHASKGLEQESHKRISVILAEELPSDQIQDVVVLSGPSHAEEVVKQDITTITAACSDLDSAKYVQNLFSNGFFRIYTNQDVIGVELGAALKNVIAVGAGALHGLGYGDNAKAALMTRGLTEISRLGVAFGADPLTFIGLSGVGDLIVTCTSVHSRNWRCGNQLGQGVPIEDVLENMGMVVEGVATTKAAYELAAQKGIDMPITTAIYRVIYQNEDLKTEISDLMKRERKSEASLKSIEK</sequence>
<feature type="binding site" evidence="14">
    <location>
        <position position="198"/>
    </location>
    <ligand>
        <name>sn-glycerol 3-phosphate</name>
        <dbReference type="ChEBI" id="CHEBI:57597"/>
    </ligand>
</feature>
<evidence type="ECO:0000256" key="16">
    <source>
        <dbReference type="PIRSR" id="PIRSR000114-2"/>
    </source>
</evidence>
<dbReference type="GO" id="GO:0051287">
    <property type="term" value="F:NAD binding"/>
    <property type="evidence" value="ECO:0007669"/>
    <property type="project" value="InterPro"/>
</dbReference>
<feature type="active site" description="Proton acceptor" evidence="14 15">
    <location>
        <position position="198"/>
    </location>
</feature>
<evidence type="ECO:0000256" key="18">
    <source>
        <dbReference type="RuleBase" id="RU000437"/>
    </source>
</evidence>
<evidence type="ECO:0000256" key="6">
    <source>
        <dbReference type="ARBA" id="ARBA00023027"/>
    </source>
</evidence>
<dbReference type="OrthoDB" id="9812273at2"/>
<dbReference type="FunFam" id="3.40.50.720:FF:000019">
    <property type="entry name" value="Glycerol-3-phosphate dehydrogenase [NAD(P)+]"/>
    <property type="match status" value="1"/>
</dbReference>
<feature type="binding site" evidence="14">
    <location>
        <position position="286"/>
    </location>
    <ligand>
        <name>NADPH</name>
        <dbReference type="ChEBI" id="CHEBI:57783"/>
    </ligand>
</feature>
<evidence type="ECO:0000259" key="19">
    <source>
        <dbReference type="Pfam" id="PF01210"/>
    </source>
</evidence>
<evidence type="ECO:0000256" key="11">
    <source>
        <dbReference type="ARBA" id="ARBA00066687"/>
    </source>
</evidence>
<keyword evidence="22" id="KW-1185">Reference proteome</keyword>
<comment type="subcellular location">
    <subcellularLocation>
        <location evidence="14">Cytoplasm</location>
    </subcellularLocation>
</comment>
<evidence type="ECO:0000256" key="1">
    <source>
        <dbReference type="ARBA" id="ARBA00011009"/>
    </source>
</evidence>
<feature type="binding site" evidence="17">
    <location>
        <begin position="9"/>
        <end position="14"/>
    </location>
    <ligand>
        <name>NAD(+)</name>
        <dbReference type="ChEBI" id="CHEBI:57540"/>
    </ligand>
</feature>
<dbReference type="RefSeq" id="WP_089747615.1">
    <property type="nucleotide sequence ID" value="NZ_FOGF01000041.1"/>
</dbReference>
<comment type="pathway">
    <text evidence="14">Membrane lipid metabolism; glycerophospholipid metabolism.</text>
</comment>
<evidence type="ECO:0000256" key="8">
    <source>
        <dbReference type="ARBA" id="ARBA00023209"/>
    </source>
</evidence>
<evidence type="ECO:0000256" key="3">
    <source>
        <dbReference type="ARBA" id="ARBA00022741"/>
    </source>
</evidence>
<evidence type="ECO:0000256" key="9">
    <source>
        <dbReference type="ARBA" id="ARBA00023264"/>
    </source>
</evidence>
<evidence type="ECO:0000256" key="12">
    <source>
        <dbReference type="ARBA" id="ARBA00069372"/>
    </source>
</evidence>
<dbReference type="FunFam" id="1.10.1040.10:FF:000001">
    <property type="entry name" value="Glycerol-3-phosphate dehydrogenase [NAD(P)+]"/>
    <property type="match status" value="1"/>
</dbReference>
<comment type="similarity">
    <text evidence="1 14 18">Belongs to the NAD-dependent glycerol-3-phosphate dehydrogenase family.</text>
</comment>
<evidence type="ECO:0000313" key="21">
    <source>
        <dbReference type="EMBL" id="SER36715.1"/>
    </source>
</evidence>
<dbReference type="InterPro" id="IPR008927">
    <property type="entry name" value="6-PGluconate_DH-like_C_sf"/>
</dbReference>
<keyword evidence="8 14" id="KW-0594">Phospholipid biosynthesis</keyword>
<evidence type="ECO:0000256" key="15">
    <source>
        <dbReference type="PIRSR" id="PIRSR000114-1"/>
    </source>
</evidence>
<dbReference type="GO" id="GO:0005975">
    <property type="term" value="P:carbohydrate metabolic process"/>
    <property type="evidence" value="ECO:0007669"/>
    <property type="project" value="InterPro"/>
</dbReference>
<comment type="caution">
    <text evidence="14">Lacks conserved residue(s) required for the propagation of feature annotation.</text>
</comment>
<dbReference type="PANTHER" id="PTHR11728">
    <property type="entry name" value="GLYCEROL-3-PHOSPHATE DEHYDROGENASE"/>
    <property type="match status" value="1"/>
</dbReference>
<evidence type="ECO:0000256" key="17">
    <source>
        <dbReference type="PIRSR" id="PIRSR000114-3"/>
    </source>
</evidence>
<organism evidence="21 22">
    <name type="scientific">Granulicatella balaenopterae</name>
    <dbReference type="NCBI Taxonomy" id="137733"/>
    <lineage>
        <taxon>Bacteria</taxon>
        <taxon>Bacillati</taxon>
        <taxon>Bacillota</taxon>
        <taxon>Bacilli</taxon>
        <taxon>Lactobacillales</taxon>
        <taxon>Carnobacteriaceae</taxon>
        <taxon>Granulicatella</taxon>
    </lineage>
</organism>
<evidence type="ECO:0000259" key="20">
    <source>
        <dbReference type="Pfam" id="PF07479"/>
    </source>
</evidence>
<protein>
    <recommendedName>
        <fullName evidence="12 14">Glycerol-3-phosphate dehydrogenase [NAD(P)+]</fullName>
        <ecNumber evidence="11 14">1.1.1.94</ecNumber>
    </recommendedName>
    <alternativeName>
        <fullName evidence="14">NAD(P)(+)-dependent glycerol-3-phosphate dehydrogenase</fullName>
    </alternativeName>
    <alternativeName>
        <fullName evidence="13 14">NAD(P)H-dependent dihydroxyacetone-phosphate reductase</fullName>
    </alternativeName>
</protein>
<evidence type="ECO:0000256" key="13">
    <source>
        <dbReference type="ARBA" id="ARBA00080511"/>
    </source>
</evidence>
<reference evidence="21 22" key="1">
    <citation type="submission" date="2016-10" db="EMBL/GenBank/DDBJ databases">
        <authorList>
            <person name="de Groot N.N."/>
        </authorList>
    </citation>
    <scope>NUCLEOTIDE SEQUENCE [LARGE SCALE GENOMIC DNA]</scope>
    <source>
        <strain evidence="21 22">DSM 15827</strain>
    </source>
</reference>
<dbReference type="PROSITE" id="PS00957">
    <property type="entry name" value="NAD_G3PDH"/>
    <property type="match status" value="1"/>
</dbReference>
<feature type="binding site" evidence="14">
    <location>
        <position position="112"/>
    </location>
    <ligand>
        <name>NADPH</name>
        <dbReference type="ChEBI" id="CHEBI:57783"/>
    </ligand>
</feature>
<keyword evidence="14" id="KW-0963">Cytoplasm</keyword>
<dbReference type="Pfam" id="PF07479">
    <property type="entry name" value="NAD_Gly3P_dh_C"/>
    <property type="match status" value="1"/>
</dbReference>
<dbReference type="AlphaFoldDB" id="A0A1H9NM42"/>
<evidence type="ECO:0000313" key="22">
    <source>
        <dbReference type="Proteomes" id="UP000198556"/>
    </source>
</evidence>
<feature type="binding site" evidence="14">
    <location>
        <position position="147"/>
    </location>
    <ligand>
        <name>NADPH</name>
        <dbReference type="ChEBI" id="CHEBI:57783"/>
    </ligand>
</feature>
<dbReference type="GO" id="GO:0046167">
    <property type="term" value="P:glycerol-3-phosphate biosynthetic process"/>
    <property type="evidence" value="ECO:0007669"/>
    <property type="project" value="UniProtKB-UniRule"/>
</dbReference>
<feature type="binding site" evidence="14">
    <location>
        <position position="112"/>
    </location>
    <ligand>
        <name>sn-glycerol 3-phosphate</name>
        <dbReference type="ChEBI" id="CHEBI:57597"/>
    </ligand>
</feature>